<comment type="catalytic activity">
    <reaction evidence="11 12">
        <text>uridine(1498) in 16S rRNA + S-adenosyl-L-methionine = N(3)-methyluridine(1498) in 16S rRNA + S-adenosyl-L-homocysteine + H(+)</text>
        <dbReference type="Rhea" id="RHEA:42920"/>
        <dbReference type="Rhea" id="RHEA-COMP:10283"/>
        <dbReference type="Rhea" id="RHEA-COMP:10284"/>
        <dbReference type="ChEBI" id="CHEBI:15378"/>
        <dbReference type="ChEBI" id="CHEBI:57856"/>
        <dbReference type="ChEBI" id="CHEBI:59789"/>
        <dbReference type="ChEBI" id="CHEBI:65315"/>
        <dbReference type="ChEBI" id="CHEBI:74502"/>
        <dbReference type="EC" id="2.1.1.193"/>
    </reaction>
</comment>
<dbReference type="Proteomes" id="UP000290482">
    <property type="component" value="Chromosome"/>
</dbReference>
<evidence type="ECO:0000256" key="7">
    <source>
        <dbReference type="ARBA" id="ARBA00022603"/>
    </source>
</evidence>
<evidence type="ECO:0000259" key="13">
    <source>
        <dbReference type="Pfam" id="PF04452"/>
    </source>
</evidence>
<comment type="function">
    <text evidence="10 12">Specifically methylates the N3 position of the uracil ring of uridine 1498 (m3U1498) in 16S rRNA. Acts on the fully assembled 30S ribosomal subunit.</text>
</comment>
<keyword evidence="7 12" id="KW-0489">Methyltransferase</keyword>
<dbReference type="InterPro" id="IPR006700">
    <property type="entry name" value="RsmE"/>
</dbReference>
<protein>
    <recommendedName>
        <fullName evidence="4 12">Ribosomal RNA small subunit methyltransferase E</fullName>
        <ecNumber evidence="3 12">2.1.1.193</ecNumber>
    </recommendedName>
</protein>
<dbReference type="RefSeq" id="WP_022935870.1">
    <property type="nucleotide sequence ID" value="NZ_LR214940.1"/>
</dbReference>
<evidence type="ECO:0000256" key="3">
    <source>
        <dbReference type="ARBA" id="ARBA00012328"/>
    </source>
</evidence>
<dbReference type="PANTHER" id="PTHR30027">
    <property type="entry name" value="RIBOSOMAL RNA SMALL SUBUNIT METHYLTRANSFERASE E"/>
    <property type="match status" value="1"/>
</dbReference>
<dbReference type="SUPFAM" id="SSF75217">
    <property type="entry name" value="alpha/beta knot"/>
    <property type="match status" value="1"/>
</dbReference>
<dbReference type="PANTHER" id="PTHR30027:SF3">
    <property type="entry name" value="16S RRNA (URACIL(1498)-N(3))-METHYLTRANSFERASE"/>
    <property type="match status" value="1"/>
</dbReference>
<keyword evidence="8 12" id="KW-0808">Transferase</keyword>
<dbReference type="Pfam" id="PF04452">
    <property type="entry name" value="Methyltrans_RNA"/>
    <property type="match status" value="1"/>
</dbReference>
<evidence type="ECO:0000256" key="5">
    <source>
        <dbReference type="ARBA" id="ARBA00022490"/>
    </source>
</evidence>
<dbReference type="Gene3D" id="2.40.240.20">
    <property type="entry name" value="Hypothetical PUA domain-like, domain 1"/>
    <property type="match status" value="1"/>
</dbReference>
<dbReference type="InterPro" id="IPR029026">
    <property type="entry name" value="tRNA_m1G_MTases_N"/>
</dbReference>
<dbReference type="OrthoDB" id="9815641at2"/>
<keyword evidence="9 12" id="KW-0949">S-adenosyl-L-methionine</keyword>
<accession>A0A448ZVD2</accession>
<keyword evidence="5 12" id="KW-0963">Cytoplasm</keyword>
<comment type="subcellular location">
    <subcellularLocation>
        <location evidence="1 12">Cytoplasm</location>
    </subcellularLocation>
</comment>
<evidence type="ECO:0000256" key="11">
    <source>
        <dbReference type="ARBA" id="ARBA00047944"/>
    </source>
</evidence>
<evidence type="ECO:0000313" key="15">
    <source>
        <dbReference type="Proteomes" id="UP000290482"/>
    </source>
</evidence>
<dbReference type="KEGG" id="mob:NCTC10112_00103"/>
<name>A0A448ZVD2_METOS</name>
<dbReference type="AlphaFoldDB" id="A0A448ZVD2"/>
<dbReference type="EC" id="2.1.1.193" evidence="3 12"/>
<evidence type="ECO:0000256" key="10">
    <source>
        <dbReference type="ARBA" id="ARBA00025699"/>
    </source>
</evidence>
<proteinExistence type="inferred from homology"/>
<dbReference type="GO" id="GO:0070042">
    <property type="term" value="F:rRNA (uridine-N3-)-methyltransferase activity"/>
    <property type="evidence" value="ECO:0007669"/>
    <property type="project" value="TreeGrafter"/>
</dbReference>
<sequence>MYKFFVTRKENNNFYFDDEQLKHIKVLRIKENETIYINYLNEYYECIYNAEKAKLIKKLDINNELKNEITVCIPLIKQSNFEFAVQKAVELGASKIIPFVSVYTDKSNYNVIKNIGRLEKIIFQATEQSFRNKICKLERLHTFDEIMDLECKNKYLAHVNINNSEPFELIDNDALLIVGPEGGFNLKEIETANKKSAKIISLTKSILRSETALIYMLSRIKK</sequence>
<dbReference type="CDD" id="cd18084">
    <property type="entry name" value="RsmE-like"/>
    <property type="match status" value="1"/>
</dbReference>
<keyword evidence="6 12" id="KW-0698">rRNA processing</keyword>
<evidence type="ECO:0000256" key="6">
    <source>
        <dbReference type="ARBA" id="ARBA00022552"/>
    </source>
</evidence>
<dbReference type="Gene3D" id="3.40.1280.10">
    <property type="match status" value="1"/>
</dbReference>
<evidence type="ECO:0000256" key="9">
    <source>
        <dbReference type="ARBA" id="ARBA00022691"/>
    </source>
</evidence>
<evidence type="ECO:0000256" key="2">
    <source>
        <dbReference type="ARBA" id="ARBA00005528"/>
    </source>
</evidence>
<keyword evidence="15" id="KW-1185">Reference proteome</keyword>
<reference evidence="14 15" key="1">
    <citation type="submission" date="2019-01" db="EMBL/GenBank/DDBJ databases">
        <authorList>
            <consortium name="Pathogen Informatics"/>
        </authorList>
    </citation>
    <scope>NUCLEOTIDE SEQUENCE [LARGE SCALE GENOMIC DNA]</scope>
    <source>
        <strain evidence="14 15">NCTC10112</strain>
    </source>
</reference>
<dbReference type="NCBIfam" id="NF008701">
    <property type="entry name" value="PRK11713.5-5"/>
    <property type="match status" value="1"/>
</dbReference>
<evidence type="ECO:0000313" key="14">
    <source>
        <dbReference type="EMBL" id="VEU55216.1"/>
    </source>
</evidence>
<dbReference type="GO" id="GO:0070475">
    <property type="term" value="P:rRNA base methylation"/>
    <property type="evidence" value="ECO:0007669"/>
    <property type="project" value="TreeGrafter"/>
</dbReference>
<evidence type="ECO:0000256" key="12">
    <source>
        <dbReference type="PIRNR" id="PIRNR015601"/>
    </source>
</evidence>
<feature type="domain" description="Ribosomal RNA small subunit methyltransferase E methyltransferase" evidence="13">
    <location>
        <begin position="64"/>
        <end position="220"/>
    </location>
</feature>
<dbReference type="EMBL" id="LR214940">
    <property type="protein sequence ID" value="VEU55216.1"/>
    <property type="molecule type" value="Genomic_DNA"/>
</dbReference>
<dbReference type="NCBIfam" id="TIGR00046">
    <property type="entry name" value="RsmE family RNA methyltransferase"/>
    <property type="match status" value="1"/>
</dbReference>
<gene>
    <name evidence="14" type="primary">rsmE</name>
    <name evidence="14" type="ORF">NCTC10112_00103</name>
</gene>
<dbReference type="PIRSF" id="PIRSF015601">
    <property type="entry name" value="MTase_slr0722"/>
    <property type="match status" value="1"/>
</dbReference>
<evidence type="ECO:0000256" key="4">
    <source>
        <dbReference type="ARBA" id="ARBA00013673"/>
    </source>
</evidence>
<dbReference type="GO" id="GO:0005737">
    <property type="term" value="C:cytoplasm"/>
    <property type="evidence" value="ECO:0007669"/>
    <property type="project" value="UniProtKB-SubCell"/>
</dbReference>
<dbReference type="InterPro" id="IPR046886">
    <property type="entry name" value="RsmE_MTase_dom"/>
</dbReference>
<comment type="similarity">
    <text evidence="2 12">Belongs to the RNA methyltransferase RsmE family.</text>
</comment>
<evidence type="ECO:0000256" key="8">
    <source>
        <dbReference type="ARBA" id="ARBA00022679"/>
    </source>
</evidence>
<dbReference type="InterPro" id="IPR029028">
    <property type="entry name" value="Alpha/beta_knot_MTases"/>
</dbReference>
<evidence type="ECO:0000256" key="1">
    <source>
        <dbReference type="ARBA" id="ARBA00004496"/>
    </source>
</evidence>
<organism evidence="14 15">
    <name type="scientific">Metamycoplasma orale</name>
    <name type="common">Mycoplasma orale</name>
    <dbReference type="NCBI Taxonomy" id="2121"/>
    <lineage>
        <taxon>Bacteria</taxon>
        <taxon>Bacillati</taxon>
        <taxon>Mycoplasmatota</taxon>
        <taxon>Mycoplasmoidales</taxon>
        <taxon>Metamycoplasmataceae</taxon>
        <taxon>Metamycoplasma</taxon>
    </lineage>
</organism>